<dbReference type="InterPro" id="IPR011006">
    <property type="entry name" value="CheY-like_superfamily"/>
</dbReference>
<dbReference type="PANTHER" id="PTHR45138:SF9">
    <property type="entry name" value="DIGUANYLATE CYCLASE DGCM-RELATED"/>
    <property type="match status" value="1"/>
</dbReference>
<keyword evidence="7" id="KW-1185">Reference proteome</keyword>
<evidence type="ECO:0000256" key="3">
    <source>
        <dbReference type="PROSITE-ProRule" id="PRU00169"/>
    </source>
</evidence>
<feature type="domain" description="GGDEF" evidence="5">
    <location>
        <begin position="295"/>
        <end position="422"/>
    </location>
</feature>
<evidence type="ECO:0000256" key="1">
    <source>
        <dbReference type="ARBA" id="ARBA00012528"/>
    </source>
</evidence>
<comment type="catalytic activity">
    <reaction evidence="2">
        <text>2 GTP = 3',3'-c-di-GMP + 2 diphosphate</text>
        <dbReference type="Rhea" id="RHEA:24898"/>
        <dbReference type="ChEBI" id="CHEBI:33019"/>
        <dbReference type="ChEBI" id="CHEBI:37565"/>
        <dbReference type="ChEBI" id="CHEBI:58805"/>
        <dbReference type="EC" id="2.7.7.65"/>
    </reaction>
</comment>
<feature type="domain" description="Response regulatory" evidence="4">
    <location>
        <begin position="2"/>
        <end position="118"/>
    </location>
</feature>
<feature type="modified residue" description="4-aspartylphosphate" evidence="3">
    <location>
        <position position="176"/>
    </location>
</feature>
<evidence type="ECO:0000313" key="7">
    <source>
        <dbReference type="Proteomes" id="UP000663570"/>
    </source>
</evidence>
<accession>A0ABX7MDF3</accession>
<gene>
    <name evidence="6" type="ORF">JY500_08880</name>
</gene>
<dbReference type="SUPFAM" id="SSF55073">
    <property type="entry name" value="Nucleotide cyclase"/>
    <property type="match status" value="1"/>
</dbReference>
<dbReference type="SUPFAM" id="SSF52172">
    <property type="entry name" value="CheY-like"/>
    <property type="match status" value="2"/>
</dbReference>
<dbReference type="InterPro" id="IPR050469">
    <property type="entry name" value="Diguanylate_Cyclase"/>
</dbReference>
<evidence type="ECO:0000256" key="2">
    <source>
        <dbReference type="ARBA" id="ARBA00034247"/>
    </source>
</evidence>
<reference evidence="6 7" key="1">
    <citation type="submission" date="2021-02" db="EMBL/GenBank/DDBJ databases">
        <title>Niveibacterium changnyeongensis HC41.</title>
        <authorList>
            <person name="Kang M."/>
        </authorList>
    </citation>
    <scope>NUCLEOTIDE SEQUENCE [LARGE SCALE GENOMIC DNA]</scope>
    <source>
        <strain evidence="6 7">HC41</strain>
    </source>
</reference>
<sequence length="422" mass="46443">MKVLVADPSRFMRNVFGSIFLARNIEVQTVENGCQALIALEREDFDLACVALELGDMHATELLMCARARQRSNVVSFVAITSDREKAHIDAALAAGFSACFHKSNQAAFEAYVDTWTASATRRLNGSVLLVEDNEATARFCREIMQHMGLTVEVKASAEAAVDALRHRSFSVVVTDFVLAGLQTGLDLIHFIRARPGAAGRTPILALSASDNAGQRIEILRAGANDFAHKPVLPEELEVRLRNLITLSDLFASLDAQHQMVKDMAQRDRLTGLYNRHRLEELAPELMAESRRTHKPLSLVLIDLDHFKRINDTFGHAAGDKVLIAVASVLRNGARSEDVAVRYGGEELLLLLPGLDVKQAALGADRMRRHIEGLRPSDIPVTCSMGVAALKPDEDFEALFRRADAAAYQAKQHGRNQVIAHQ</sequence>
<dbReference type="SMART" id="SM00267">
    <property type="entry name" value="GGDEF"/>
    <property type="match status" value="1"/>
</dbReference>
<dbReference type="RefSeq" id="WP_206256097.1">
    <property type="nucleotide sequence ID" value="NZ_CP071060.1"/>
</dbReference>
<dbReference type="Gene3D" id="3.30.70.270">
    <property type="match status" value="1"/>
</dbReference>
<comment type="caution">
    <text evidence="3">Lacks conserved residue(s) required for the propagation of feature annotation.</text>
</comment>
<dbReference type="PROSITE" id="PS50887">
    <property type="entry name" value="GGDEF"/>
    <property type="match status" value="1"/>
</dbReference>
<proteinExistence type="predicted"/>
<evidence type="ECO:0000259" key="5">
    <source>
        <dbReference type="PROSITE" id="PS50887"/>
    </source>
</evidence>
<organism evidence="6 7">
    <name type="scientific">Niveibacterium microcysteis</name>
    <dbReference type="NCBI Taxonomy" id="2811415"/>
    <lineage>
        <taxon>Bacteria</taxon>
        <taxon>Pseudomonadati</taxon>
        <taxon>Pseudomonadota</taxon>
        <taxon>Betaproteobacteria</taxon>
        <taxon>Rhodocyclales</taxon>
        <taxon>Rhodocyclaceae</taxon>
        <taxon>Niveibacterium</taxon>
    </lineage>
</organism>
<dbReference type="Pfam" id="PF00072">
    <property type="entry name" value="Response_reg"/>
    <property type="match status" value="2"/>
</dbReference>
<dbReference type="InterPro" id="IPR001789">
    <property type="entry name" value="Sig_transdc_resp-reg_receiver"/>
</dbReference>
<name>A0ABX7MDF3_9RHOO</name>
<dbReference type="NCBIfam" id="TIGR00254">
    <property type="entry name" value="GGDEF"/>
    <property type="match status" value="1"/>
</dbReference>
<dbReference type="PANTHER" id="PTHR45138">
    <property type="entry name" value="REGULATORY COMPONENTS OF SENSORY TRANSDUCTION SYSTEM"/>
    <property type="match status" value="1"/>
</dbReference>
<dbReference type="CDD" id="cd01949">
    <property type="entry name" value="GGDEF"/>
    <property type="match status" value="1"/>
</dbReference>
<dbReference type="InterPro" id="IPR043128">
    <property type="entry name" value="Rev_trsase/Diguanyl_cyclase"/>
</dbReference>
<dbReference type="SMART" id="SM00448">
    <property type="entry name" value="REC"/>
    <property type="match status" value="2"/>
</dbReference>
<dbReference type="InterPro" id="IPR000160">
    <property type="entry name" value="GGDEF_dom"/>
</dbReference>
<dbReference type="CDD" id="cd17546">
    <property type="entry name" value="REC_hyHK_CKI1_RcsC-like"/>
    <property type="match status" value="1"/>
</dbReference>
<dbReference type="EMBL" id="CP071060">
    <property type="protein sequence ID" value="QSI78700.1"/>
    <property type="molecule type" value="Genomic_DNA"/>
</dbReference>
<dbReference type="CDD" id="cd00156">
    <property type="entry name" value="REC"/>
    <property type="match status" value="1"/>
</dbReference>
<dbReference type="Gene3D" id="3.40.50.2300">
    <property type="match status" value="2"/>
</dbReference>
<dbReference type="EC" id="2.7.7.65" evidence="1"/>
<feature type="domain" description="Response regulatory" evidence="4">
    <location>
        <begin position="127"/>
        <end position="245"/>
    </location>
</feature>
<dbReference type="Pfam" id="PF00990">
    <property type="entry name" value="GGDEF"/>
    <property type="match status" value="1"/>
</dbReference>
<dbReference type="PROSITE" id="PS50110">
    <property type="entry name" value="RESPONSE_REGULATORY"/>
    <property type="match status" value="2"/>
</dbReference>
<dbReference type="Proteomes" id="UP000663570">
    <property type="component" value="Chromosome"/>
</dbReference>
<protein>
    <recommendedName>
        <fullName evidence="1">diguanylate cyclase</fullName>
        <ecNumber evidence="1">2.7.7.65</ecNumber>
    </recommendedName>
</protein>
<evidence type="ECO:0000313" key="6">
    <source>
        <dbReference type="EMBL" id="QSI78700.1"/>
    </source>
</evidence>
<dbReference type="InterPro" id="IPR029787">
    <property type="entry name" value="Nucleotide_cyclase"/>
</dbReference>
<evidence type="ECO:0000259" key="4">
    <source>
        <dbReference type="PROSITE" id="PS50110"/>
    </source>
</evidence>
<keyword evidence="3" id="KW-0597">Phosphoprotein</keyword>